<dbReference type="GO" id="GO:0039620">
    <property type="term" value="C:T=7 icosahedral viral capsid"/>
    <property type="evidence" value="ECO:0007669"/>
    <property type="project" value="UniProtKB-UniRule"/>
</dbReference>
<dbReference type="InterPro" id="IPR036973">
    <property type="entry name" value="Capsid_L1_sf_Papillomavir"/>
</dbReference>
<feature type="disulfide bond" description="Interchain (with Cys-220)" evidence="7">
    <location>
        <position position="480"/>
    </location>
</feature>
<dbReference type="GO" id="GO:0075509">
    <property type="term" value="P:endocytosis involved in viral entry into host cell"/>
    <property type="evidence" value="ECO:0007669"/>
    <property type="project" value="UniProtKB-KW"/>
</dbReference>
<evidence type="ECO:0000256" key="6">
    <source>
        <dbReference type="ARBA" id="ARBA00023296"/>
    </source>
</evidence>
<keyword evidence="1 7" id="KW-0167">Capsid protein</keyword>
<evidence type="ECO:0000313" key="9">
    <source>
        <dbReference type="EMBL" id="AQR57912.1"/>
    </source>
</evidence>
<gene>
    <name evidence="7 8 9" type="primary">L1</name>
</gene>
<dbReference type="GO" id="GO:0005198">
    <property type="term" value="F:structural molecule activity"/>
    <property type="evidence" value="ECO:0007669"/>
    <property type="project" value="UniProtKB-UniRule"/>
</dbReference>
<evidence type="ECO:0000256" key="8">
    <source>
        <dbReference type="RuleBase" id="RU361248"/>
    </source>
</evidence>
<evidence type="ECO:0000256" key="1">
    <source>
        <dbReference type="ARBA" id="ARBA00022561"/>
    </source>
</evidence>
<keyword evidence="6 7" id="KW-1160">Virus entry into host cell</keyword>
<keyword evidence="7" id="KW-1162">Viral penetration into host cytoplasm</keyword>
<dbReference type="Proteomes" id="UP000290805">
    <property type="component" value="Segment"/>
</dbReference>
<comment type="subunit">
    <text evidence="7">Self-assembles into homopentamers. The capsid has an icosahedral symmetry and consists of 72 capsomers, with each capsomer being a pentamer of L1. Interacts with the minor capsid protein L2; this interaction is necessary for viral genome encapsidation. Interacts with protein E2; this interaction enhances E2-dependent replication and transcription activation.</text>
</comment>
<dbReference type="InterPro" id="IPR011222">
    <property type="entry name" value="dsDNA_vir_gr_I_capsid"/>
</dbReference>
<keyword evidence="7" id="KW-1015">Disulfide bond</keyword>
<dbReference type="GO" id="GO:0019062">
    <property type="term" value="P:virion attachment to host cell"/>
    <property type="evidence" value="ECO:0007669"/>
    <property type="project" value="UniProtKB-UniRule"/>
</dbReference>
<keyword evidence="3 7" id="KW-1161">Viral attachment to host cell</keyword>
<dbReference type="KEGG" id="vg:41700854"/>
<organism evidence="9">
    <name type="scientific">Molossus molossus papillomavirus 1</name>
    <dbReference type="NCBI Taxonomy" id="1959848"/>
    <lineage>
        <taxon>Viruses</taxon>
        <taxon>Monodnaviria</taxon>
        <taxon>Shotokuvirae</taxon>
        <taxon>Cossaviricota</taxon>
        <taxon>Papovaviricetes</taxon>
        <taxon>Zurhausenvirales</taxon>
        <taxon>Papillomaviridae</taxon>
    </lineage>
</organism>
<dbReference type="OrthoDB" id="5037at10239"/>
<protein>
    <recommendedName>
        <fullName evidence="7 8">Major capsid protein L1</fullName>
    </recommendedName>
</protein>
<keyword evidence="4 7" id="KW-0946">Virion</keyword>
<dbReference type="HAMAP" id="MF_04002">
    <property type="entry name" value="PPV_L1"/>
    <property type="match status" value="1"/>
</dbReference>
<evidence type="ECO:0000256" key="3">
    <source>
        <dbReference type="ARBA" id="ARBA00022804"/>
    </source>
</evidence>
<dbReference type="Gene3D" id="2.60.175.20">
    <property type="entry name" value="Major capsid L1 (late) superfamily, Papillomavirus"/>
    <property type="match status" value="2"/>
</dbReference>
<evidence type="ECO:0000256" key="7">
    <source>
        <dbReference type="HAMAP-Rule" id="MF_04002"/>
    </source>
</evidence>
<comment type="subcellular location">
    <subcellularLocation>
        <location evidence="7">Virion</location>
    </subcellularLocation>
    <subcellularLocation>
        <location evidence="7">Host nucleus</location>
    </subcellularLocation>
</comment>
<dbReference type="RefSeq" id="YP_009553375.1">
    <property type="nucleotide sequence ID" value="NC_040787.1"/>
</dbReference>
<comment type="similarity">
    <text evidence="7 8">Belongs to the papillomaviridae L1 protein family.</text>
</comment>
<comment type="function">
    <text evidence="7 8">Forms an icosahedral capsid with a T=7 symmetry and a 50 nm diameter. The capsid is composed of 72 pentamers linked to each other by disulfide bonds and associated with L2 proteins. Binds to heparan sulfate proteoglycans on cell surface of basal layer keratinocytes to provide initial virion attachment. This binding mediates a conformational change in the virus capsid that facilitates efficient infection. The virion enters the host cell via endocytosis. During virus trafficking, L1 protein dissociates from the viral DNA and the genomic DNA is released to the host nucleus. The virion assembly takes place within the cell nucleus. Encapsulates the genomic DNA together with protein L2.</text>
</comment>
<dbReference type="PRINTS" id="PR00865">
    <property type="entry name" value="HPVCAPSIDL1"/>
</dbReference>
<dbReference type="SUPFAM" id="SSF88648">
    <property type="entry name" value="Group I dsDNA viruses"/>
    <property type="match status" value="1"/>
</dbReference>
<evidence type="ECO:0000256" key="2">
    <source>
        <dbReference type="ARBA" id="ARBA00022581"/>
    </source>
</evidence>
<proteinExistence type="inferred from homology"/>
<keyword evidence="7" id="KW-1164">Virus endocytosis by host</keyword>
<dbReference type="GeneID" id="41700854"/>
<name>A0A2I2MP74_9PAPI</name>
<keyword evidence="7" id="KW-1048">Host nucleus</keyword>
<accession>A0A2I2MP74</accession>
<keyword evidence="5 7" id="KW-0426">Late protein</keyword>
<reference evidence="9" key="1">
    <citation type="journal article" date="2017" name="PLoS ONE">
        <title>Virome analysis of two sympatric bat species (Desmodus rotundus and Molossus molossus) in French Guiana.</title>
        <authorList>
            <person name="Salmier A."/>
            <person name="Tirera S."/>
            <person name="de Thoisy B."/>
            <person name="Franc A."/>
            <person name="Darcissac E."/>
            <person name="Donato D."/>
            <person name="Bouchier C."/>
            <person name="Lacoste V."/>
            <person name="Lavergne A."/>
        </authorList>
    </citation>
    <scope>NUCLEOTIDE SEQUENCE [LARGE SCALE GENOMIC DNA]</scope>
    <source>
        <strain evidence="9">MmoPV1_MF</strain>
    </source>
</reference>
<evidence type="ECO:0000256" key="4">
    <source>
        <dbReference type="ARBA" id="ARBA00022844"/>
    </source>
</evidence>
<sequence length="562" mass="64331">MLFLKTDPGFLTTVLMTILLIFSMNLAYMVKGENAVFNLLQMAFWRPAQNKFYIPPTPITRAISTDEYVHRTNVFYHASSERLLMVGHPYFEIPSENDDAPAPKVPKVSPNQYRVFRIKLPNPNEFVFPDKNAYNPDTERLVWACRGLEVGRGGPLGVAVTGSPFFNKLHDVENPLNGAYEPEDTKNERRNMAFDCKQTQLFIVGSNPPLGEYWTAAKPCGELKAGDCPPLELLDKVIEDGQMCDIGFGNIDAKRLQPNKSELPLDSIDEIICYPDYHKMTRDLFGNYLWFFARREQMYARHFMDRAGEMKETIPESLYLAPANEDQNTGPGQLNSLAPYSYTATPSGSLVSTDTQFFNRPYWLNKAQGLNNGICWNNQLFVTVMDNTRGTNFTINVNSAEGSLTEYDATKINEYLRHVEEFELSFIFQLCRVSLSAEILSYVHTMDSTIIDNWDLNIASPPNDSLHEIYRWIESQATKCPDAVKPPEDKDPWKDYKFWNVDLTERFSEQLDQYNLGRRFLFQAGLTTNQGARQVVARPVRTVRTVRTARAVKRKRSKISKK</sequence>
<dbReference type="EMBL" id="KX812447">
    <property type="protein sequence ID" value="AQR57912.1"/>
    <property type="molecule type" value="Genomic_DNA"/>
</dbReference>
<keyword evidence="2 7" id="KW-0945">Host-virus interaction</keyword>
<dbReference type="InterPro" id="IPR002210">
    <property type="entry name" value="Capsid_L1_Papillomavir"/>
</dbReference>
<feature type="disulfide bond" description="Interchain (with Cys-480)" evidence="7">
    <location>
        <position position="220"/>
    </location>
</feature>
<dbReference type="Pfam" id="PF00500">
    <property type="entry name" value="Late_protein_L1"/>
    <property type="match status" value="1"/>
</dbReference>
<dbReference type="GO" id="GO:0042025">
    <property type="term" value="C:host cell nucleus"/>
    <property type="evidence" value="ECO:0007669"/>
    <property type="project" value="UniProtKB-SubCell"/>
</dbReference>
<evidence type="ECO:0000256" key="5">
    <source>
        <dbReference type="ARBA" id="ARBA00022921"/>
    </source>
</evidence>
<keyword evidence="8" id="KW-1145">T=7 icosahedral capsid protein</keyword>